<evidence type="ECO:0000259" key="1">
    <source>
        <dbReference type="PROSITE" id="PS51340"/>
    </source>
</evidence>
<gene>
    <name evidence="2" type="ORF">ACFPZF_26835</name>
</gene>
<dbReference type="PROSITE" id="PS51340">
    <property type="entry name" value="MOSC"/>
    <property type="match status" value="1"/>
</dbReference>
<accession>A0ABW0VHP4</accession>
<dbReference type="InterPro" id="IPR005303">
    <property type="entry name" value="MOCOS_middle"/>
</dbReference>
<proteinExistence type="predicted"/>
<dbReference type="Pfam" id="PF03473">
    <property type="entry name" value="MOSC"/>
    <property type="match status" value="1"/>
</dbReference>
<evidence type="ECO:0000313" key="2">
    <source>
        <dbReference type="EMBL" id="MFC5644960.1"/>
    </source>
</evidence>
<sequence length="264" mass="27735">MILKSLYHYPVKSLLGEELAESAVTGRGLAGDREFALLDVESGRIASAKYPRTWQRLLTLTGGPGGAVTGPDGGRLDEAALTALLGRTVTVIGSRPDGAELQRAVPEEVLASGPDQEVAATVHAFGSAAPPGTFFDFAPIHLVTTATLERIAELGPRGAAEAERYRPNLVLAGAGEPFEENTWTGRELTVGPEVRLRVLLPTPRCAVPTLAHGGLPRDPDALRTPARHNRVEPLPGLGPLPCVGAYAEVVAGGRIARGDRVVLD</sequence>
<protein>
    <submittedName>
        <fullName evidence="2">MOSC domain-containing protein</fullName>
    </submittedName>
</protein>
<dbReference type="EMBL" id="JBHSOC010000058">
    <property type="protein sequence ID" value="MFC5644960.1"/>
    <property type="molecule type" value="Genomic_DNA"/>
</dbReference>
<dbReference type="Pfam" id="PF03476">
    <property type="entry name" value="MOSC_N"/>
    <property type="match status" value="1"/>
</dbReference>
<feature type="domain" description="MOSC" evidence="1">
    <location>
        <begin position="99"/>
        <end position="264"/>
    </location>
</feature>
<comment type="caution">
    <text evidence="2">The sequence shown here is derived from an EMBL/GenBank/DDBJ whole genome shotgun (WGS) entry which is preliminary data.</text>
</comment>
<reference evidence="3" key="1">
    <citation type="journal article" date="2019" name="Int. J. Syst. Evol. Microbiol.">
        <title>The Global Catalogue of Microorganisms (GCM) 10K type strain sequencing project: providing services to taxonomists for standard genome sequencing and annotation.</title>
        <authorList>
            <consortium name="The Broad Institute Genomics Platform"/>
            <consortium name="The Broad Institute Genome Sequencing Center for Infectious Disease"/>
            <person name="Wu L."/>
            <person name="Ma J."/>
        </authorList>
    </citation>
    <scope>NUCLEOTIDE SEQUENCE [LARGE SCALE GENOMIC DNA]</scope>
    <source>
        <strain evidence="3">CGMCC 4.1622</strain>
    </source>
</reference>
<dbReference type="RefSeq" id="WP_346141577.1">
    <property type="nucleotide sequence ID" value="NZ_BAAAUA010000005.1"/>
</dbReference>
<name>A0ABW0VHP4_9ACTN</name>
<evidence type="ECO:0000313" key="3">
    <source>
        <dbReference type="Proteomes" id="UP001596066"/>
    </source>
</evidence>
<dbReference type="SUPFAM" id="SSF50800">
    <property type="entry name" value="PK beta-barrel domain-like"/>
    <property type="match status" value="1"/>
</dbReference>
<organism evidence="2 3">
    <name type="scientific">Kitasatospora cinereorecta</name>
    <dbReference type="NCBI Taxonomy" id="285560"/>
    <lineage>
        <taxon>Bacteria</taxon>
        <taxon>Bacillati</taxon>
        <taxon>Actinomycetota</taxon>
        <taxon>Actinomycetes</taxon>
        <taxon>Kitasatosporales</taxon>
        <taxon>Streptomycetaceae</taxon>
        <taxon>Kitasatospora</taxon>
    </lineage>
</organism>
<dbReference type="Proteomes" id="UP001596066">
    <property type="component" value="Unassembled WGS sequence"/>
</dbReference>
<keyword evidence="3" id="KW-1185">Reference proteome</keyword>
<dbReference type="InterPro" id="IPR011037">
    <property type="entry name" value="Pyrv_Knase-like_insert_dom_sf"/>
</dbReference>
<dbReference type="Gene3D" id="2.40.33.20">
    <property type="entry name" value="PK beta-barrel domain-like"/>
    <property type="match status" value="1"/>
</dbReference>
<dbReference type="InterPro" id="IPR005302">
    <property type="entry name" value="MoCF_Sase_C"/>
</dbReference>